<reference evidence="2 3" key="1">
    <citation type="submission" date="2019-03" db="EMBL/GenBank/DDBJ databases">
        <title>Diversity of the mouse oral microbiome.</title>
        <authorList>
            <person name="Joseph S."/>
            <person name="Aduse-Opoku J."/>
            <person name="Curtis M."/>
            <person name="Wade W."/>
            <person name="Hashim A."/>
        </authorList>
    </citation>
    <scope>NUCLEOTIDE SEQUENCE [LARGE SCALE GENOMIC DNA]</scope>
    <source>
        <strain evidence="2 3">P2318</strain>
    </source>
</reference>
<name>A0A7K3MNH4_9BACE</name>
<accession>A0A7K3MNH4</accession>
<dbReference type="GO" id="GO:0016747">
    <property type="term" value="F:acyltransferase activity, transferring groups other than amino-acyl groups"/>
    <property type="evidence" value="ECO:0007669"/>
    <property type="project" value="InterPro"/>
</dbReference>
<gene>
    <name evidence="2" type="ORF">E4T97_01290</name>
</gene>
<evidence type="ECO:0000313" key="3">
    <source>
        <dbReference type="Proteomes" id="UP000298073"/>
    </source>
</evidence>
<protein>
    <recommendedName>
        <fullName evidence="1">Acyltransferase 3 domain-containing protein</fullName>
    </recommendedName>
</protein>
<proteinExistence type="predicted"/>
<organism evidence="2 3">
    <name type="scientific">Bacteroides acidifaciens</name>
    <dbReference type="NCBI Taxonomy" id="85831"/>
    <lineage>
        <taxon>Bacteria</taxon>
        <taxon>Pseudomonadati</taxon>
        <taxon>Bacteroidota</taxon>
        <taxon>Bacteroidia</taxon>
        <taxon>Bacteroidales</taxon>
        <taxon>Bacteroidaceae</taxon>
        <taxon>Bacteroides</taxon>
    </lineage>
</organism>
<dbReference type="PANTHER" id="PTHR37312:SF1">
    <property type="entry name" value="MEMBRANE-BOUND ACYLTRANSFERASE YKRP-RELATED"/>
    <property type="match status" value="1"/>
</dbReference>
<dbReference type="EMBL" id="SPPV01000002">
    <property type="protein sequence ID" value="TFU52717.1"/>
    <property type="molecule type" value="Genomic_DNA"/>
</dbReference>
<comment type="caution">
    <text evidence="2">The sequence shown here is derived from an EMBL/GenBank/DDBJ whole genome shotgun (WGS) entry which is preliminary data.</text>
</comment>
<dbReference type="PANTHER" id="PTHR37312">
    <property type="entry name" value="MEMBRANE-BOUND ACYLTRANSFERASE YKRP-RELATED"/>
    <property type="match status" value="1"/>
</dbReference>
<dbReference type="InterPro" id="IPR052734">
    <property type="entry name" value="Nod_factor_acetyltransferase"/>
</dbReference>
<dbReference type="Proteomes" id="UP000298073">
    <property type="component" value="Unassembled WGS sequence"/>
</dbReference>
<dbReference type="Pfam" id="PF01757">
    <property type="entry name" value="Acyl_transf_3"/>
    <property type="match status" value="1"/>
</dbReference>
<dbReference type="RefSeq" id="WP_135035027.1">
    <property type="nucleotide sequence ID" value="NZ_CABIXU010000004.1"/>
</dbReference>
<sequence>MSQRIGYLDVAKFIGLALVCFCHIPMPTGNFHAWIYSFHMPLFFLLSGIFFNPDKFSLKKVSIQLLLPFVLFNFLAIVINICLNFIIDRTLEFPRFNLMNGLMGEYVIGPSWFLLSLFTIRIFCSYMYKYAKMFGLLIGIILLLLVFLYTRETNIWNVLNIGSTVLGLPFYLMGFISKDIMIGNINCGGWIVTILLTLISCLAMCNGLVGIHAHLYGDNLFAFFFFGWVGTIMLVRWSLYIPIPRRIVNVFMQGAMFYICMHTLMFEYMLLVWNKLTGDFSGNTLTEKIVVTLLTLVISYPIIRFMLRYTPILLGKQVKNECTI</sequence>
<dbReference type="OrthoDB" id="9816048at2"/>
<evidence type="ECO:0000259" key="1">
    <source>
        <dbReference type="Pfam" id="PF01757"/>
    </source>
</evidence>
<evidence type="ECO:0000313" key="2">
    <source>
        <dbReference type="EMBL" id="TFU52717.1"/>
    </source>
</evidence>
<feature type="domain" description="Acyltransferase 3" evidence="1">
    <location>
        <begin position="6"/>
        <end position="303"/>
    </location>
</feature>
<dbReference type="AlphaFoldDB" id="A0A7K3MNH4"/>
<dbReference type="InterPro" id="IPR002656">
    <property type="entry name" value="Acyl_transf_3_dom"/>
</dbReference>